<evidence type="ECO:0000313" key="2">
    <source>
        <dbReference type="Proteomes" id="UP000240883"/>
    </source>
</evidence>
<dbReference type="OrthoDB" id="68575at2759"/>
<protein>
    <recommendedName>
        <fullName evidence="3">Amine oxidase domain-containing protein</fullName>
    </recommendedName>
</protein>
<evidence type="ECO:0008006" key="3">
    <source>
        <dbReference type="Google" id="ProtNLM"/>
    </source>
</evidence>
<dbReference type="STRING" id="1448308.A0A2T2NLD6"/>
<dbReference type="AlphaFoldDB" id="A0A2T2NLD6"/>
<organism evidence="1 2">
    <name type="scientific">Corynespora cassiicola Philippines</name>
    <dbReference type="NCBI Taxonomy" id="1448308"/>
    <lineage>
        <taxon>Eukaryota</taxon>
        <taxon>Fungi</taxon>
        <taxon>Dikarya</taxon>
        <taxon>Ascomycota</taxon>
        <taxon>Pezizomycotina</taxon>
        <taxon>Dothideomycetes</taxon>
        <taxon>Pleosporomycetidae</taxon>
        <taxon>Pleosporales</taxon>
        <taxon>Corynesporascaceae</taxon>
        <taxon>Corynespora</taxon>
    </lineage>
</organism>
<dbReference type="SUPFAM" id="SSF51905">
    <property type="entry name" value="FAD/NAD(P)-binding domain"/>
    <property type="match status" value="1"/>
</dbReference>
<gene>
    <name evidence="1" type="ORF">BS50DRAFT_668985</name>
</gene>
<dbReference type="Proteomes" id="UP000240883">
    <property type="component" value="Unassembled WGS sequence"/>
</dbReference>
<dbReference type="Gene3D" id="3.50.50.60">
    <property type="entry name" value="FAD/NAD(P)-binding domain"/>
    <property type="match status" value="1"/>
</dbReference>
<dbReference type="InterPro" id="IPR036188">
    <property type="entry name" value="FAD/NAD-bd_sf"/>
</dbReference>
<evidence type="ECO:0000313" key="1">
    <source>
        <dbReference type="EMBL" id="PSN66245.1"/>
    </source>
</evidence>
<keyword evidence="2" id="KW-1185">Reference proteome</keyword>
<proteinExistence type="predicted"/>
<accession>A0A2T2NLD6</accession>
<sequence length="489" mass="54509">MPMQISYFNVIWQTVDYRPGIESKQHASKTSRTVISGMKLELGHDIAPPRSKSPKAVSNVLAQDFNISIALVEPQPRLGGHVETYTVPETGSTIEYGVQSYIRYGAAADFFERFDIGITTFGARRLTNINVDIHTGAALAQYSPPANNATTAAFQRWLEIVEKYESITNPGYWDFPAPDAIPSELLIPFGVFAKEHDLEDAAPRIMAISNVGIGGLKDVLTLYVIQAFGAPITRGLLAGDMFIPVGSNSLLYQRAYDLLEDDVLLSTTVQEVKRSDRGVQVAVSRDDATYLIKAKRILYTAQPGLENLSPFDLDDKEIEVFKTWTHTWSFIGVLKIPCIPENYSISYISANAVPDDHLALRDYPYTLRFDSTGPSGLGLFRVLFATNYSISYDEAKQTIVEDIERIVDAGVVNATGECLVEYQAFTDHNGYLWRHTPEQLKDGFVQKLYSLQGYKSTWYTGNTWSAHYSSNVWAYTDTVLPKLVDSLKG</sequence>
<dbReference type="Gene3D" id="1.10.405.20">
    <property type="match status" value="1"/>
</dbReference>
<name>A0A2T2NLD6_CORCC</name>
<dbReference type="Pfam" id="PF13450">
    <property type="entry name" value="NAD_binding_8"/>
    <property type="match status" value="1"/>
</dbReference>
<reference evidence="1 2" key="1">
    <citation type="journal article" date="2018" name="Front. Microbiol.">
        <title>Genome-Wide Analysis of Corynespora cassiicola Leaf Fall Disease Putative Effectors.</title>
        <authorList>
            <person name="Lopez D."/>
            <person name="Ribeiro S."/>
            <person name="Label P."/>
            <person name="Fumanal B."/>
            <person name="Venisse J.S."/>
            <person name="Kohler A."/>
            <person name="de Oliveira R.R."/>
            <person name="Labutti K."/>
            <person name="Lipzen A."/>
            <person name="Lail K."/>
            <person name="Bauer D."/>
            <person name="Ohm R.A."/>
            <person name="Barry K.W."/>
            <person name="Spatafora J."/>
            <person name="Grigoriev I.V."/>
            <person name="Martin F.M."/>
            <person name="Pujade-Renaud V."/>
        </authorList>
    </citation>
    <scope>NUCLEOTIDE SEQUENCE [LARGE SCALE GENOMIC DNA]</scope>
    <source>
        <strain evidence="1 2">Philippines</strain>
    </source>
</reference>
<dbReference type="EMBL" id="KZ678136">
    <property type="protein sequence ID" value="PSN66245.1"/>
    <property type="molecule type" value="Genomic_DNA"/>
</dbReference>
<dbReference type="Gene3D" id="3.30.70.1990">
    <property type="match status" value="1"/>
</dbReference>